<keyword evidence="1" id="KW-1133">Transmembrane helix</keyword>
<gene>
    <name evidence="3" type="ORF">A1355_08930</name>
</gene>
<evidence type="ECO:0000256" key="2">
    <source>
        <dbReference type="SAM" id="SignalP"/>
    </source>
</evidence>
<evidence type="ECO:0000313" key="4">
    <source>
        <dbReference type="Proteomes" id="UP000077628"/>
    </source>
</evidence>
<feature type="transmembrane region" description="Helical" evidence="1">
    <location>
        <begin position="1287"/>
        <end position="1306"/>
    </location>
</feature>
<feature type="chain" id="PRO_5008069096" evidence="2">
    <location>
        <begin position="22"/>
        <end position="1327"/>
    </location>
</feature>
<comment type="caution">
    <text evidence="3">The sequence shown here is derived from an EMBL/GenBank/DDBJ whole genome shotgun (WGS) entry which is preliminary data.</text>
</comment>
<dbReference type="Proteomes" id="UP000077628">
    <property type="component" value="Unassembled WGS sequence"/>
</dbReference>
<evidence type="ECO:0000313" key="3">
    <source>
        <dbReference type="EMBL" id="OAI16831.1"/>
    </source>
</evidence>
<feature type="transmembrane region" description="Helical" evidence="1">
    <location>
        <begin position="1220"/>
        <end position="1244"/>
    </location>
</feature>
<proteinExistence type="predicted"/>
<keyword evidence="4" id="KW-1185">Reference proteome</keyword>
<dbReference type="EMBL" id="LUUK01000182">
    <property type="protein sequence ID" value="OAI16831.1"/>
    <property type="molecule type" value="Genomic_DNA"/>
</dbReference>
<keyword evidence="2" id="KW-0732">Signal</keyword>
<feature type="transmembrane region" description="Helical" evidence="1">
    <location>
        <begin position="1183"/>
        <end position="1208"/>
    </location>
</feature>
<accession>A0A177NG37</accession>
<dbReference type="OrthoDB" id="220327at2"/>
<feature type="signal peptide" evidence="2">
    <location>
        <begin position="1"/>
        <end position="21"/>
    </location>
</feature>
<name>A0A177NG37_9GAMM</name>
<protein>
    <submittedName>
        <fullName evidence="3">Uncharacterized protein</fullName>
    </submittedName>
</protein>
<keyword evidence="1" id="KW-0812">Transmembrane</keyword>
<evidence type="ECO:0000256" key="1">
    <source>
        <dbReference type="SAM" id="Phobius"/>
    </source>
</evidence>
<dbReference type="RefSeq" id="WP_064029953.1">
    <property type="nucleotide sequence ID" value="NZ_LUUK01000182.1"/>
</dbReference>
<dbReference type="STRING" id="702114.A1355_08930"/>
<keyword evidence="1" id="KW-0472">Membrane</keyword>
<reference evidence="4" key="1">
    <citation type="submission" date="2016-03" db="EMBL/GenBank/DDBJ databases">
        <authorList>
            <person name="Heylen K."/>
            <person name="De Vos P."/>
            <person name="Vekeman B."/>
        </authorList>
    </citation>
    <scope>NUCLEOTIDE SEQUENCE [LARGE SCALE GENOMIC DNA]</scope>
    <source>
        <strain evidence="4">R-45383</strain>
    </source>
</reference>
<sequence length="1327" mass="145963">MWRLMCVVLCFGLWFWRTAGAIPPDALPAPLVPWAEWVLHDQPEHGCPFAHDDFQSKQCLWPGPLQLQLESDGGRFAGDWTLYRRDWLELPGDERHWPQAVSADRQALPVLIRNGKPAVYLPAGRYRIAGEFRWQQLPEQLALPEIVGPLQLSVAGLTIPYPTIEQGAVWPRADAGGTGQDRLDMQVFRQIIDDIPLQVLTRLDLEVSGAAREIALPLALLPGLIPVELTSPLPARLDGDGRLWLQLRPGRWRVELLARHPGPVEEMALPTGEASWPSAELWTFQAMPALRLVEIDNLPAIDGSQTNLPEDWRHLPTYQVTPGQSLHFKLLRRGDPEPEPNQLSLVRTLWLDFDGGGYTVNDKISGTMSRDWRLNALPETRLGQVQLNGQNQLLTRLDQSDGVEVRRGAIELSADSRIENGISEIAADGWQQRFQSLRAELNLPPGWRLLAVTGVDNSSDTWLARWTLLDLFLVALAAIAAGRLWSPAWGGLALLGLILIWHEADAPRWLWLNGLAIAGLLRVVPSGRLARWLTWYRGASLAALVIVAVPFAIDQLRAAVYPQLAEPAAFNDFGYSEVPAGADAMTAEAPAELAESASAEEAPRRAYMRKALPMSAPISSAANLDRIDPDANLQTGPGLPNWHWQRVRLNWNGPVDSTERLRFWYLPPWATALLRVLQTAIAALLVLRLTGFTLPALRLGKGSVASLILILLIAPHPPVHAADWPDQALLEQLKTRLLEPPACVPQCAQIAEMQVFARQDTLTIELRIAAEREVAVPLPAKLGIWFPERIDVDGSPARAAIRREDGGLSVLVPAGVHVFKLQGRYADLDKFALPLPLAPRHVTLEALGWTIGGVYEDGLAGPQLEFSREPRESGEPGQKAAKPLPAFVRVERTLHLGLDWRVTTRIEPLVASGQPVLLELPLLPGEAVTSSEVRVKDGKVLINMAAGQEGLVWESLLEKSAHLTLKAPDTTQWTEVWRADVSPVWHLRIAGIAVVHHGDAGVWLPEWRPWPGETVELSIDRPAALAGDTLTIDHSDLEVTLGQRGVDSRLSLHLRSSKGGQHKLTLPAGAELQGVTIDGASQPIRQQGATLSLPIHPGEQRIEVHWQAAAEPGFWLETPPMDLGTPSVNSDIHMTIPRDRWPVWTVGPRFGPAALIWGLLVVLAGAAWGLAKIGRVPLGGGAWFLLLVGLSQLHIAAALTVVACLFALDWRARRPAHSRLAFNASQIGLALLGLLALTLLGLAVRQGLLGTPDMQIAGNHSDAYRLNWYQDRNPARLPTAGVVSLPIFAYHLLMLAWALWLARALLNWLRWAWLCWSVGGIWRGAGE</sequence>
<organism evidence="3 4">
    <name type="scientific">Methylomonas koyamae</name>
    <dbReference type="NCBI Taxonomy" id="702114"/>
    <lineage>
        <taxon>Bacteria</taxon>
        <taxon>Pseudomonadati</taxon>
        <taxon>Pseudomonadota</taxon>
        <taxon>Gammaproteobacteria</taxon>
        <taxon>Methylococcales</taxon>
        <taxon>Methylococcaceae</taxon>
        <taxon>Methylomonas</taxon>
    </lineage>
</organism>